<comment type="pathway">
    <text evidence="3">Carbohydrate biosynthesis; dTDP-L-rhamnose biosynthesis.</text>
</comment>
<dbReference type="InterPro" id="IPR000888">
    <property type="entry name" value="RmlC-like"/>
</dbReference>
<dbReference type="STRING" id="640948.SAMN05216238_10367"/>
<dbReference type="AlphaFoldDB" id="A0A1I1U7M9"/>
<proteinExistence type="inferred from homology"/>
<accession>A0A1I1U7M9</accession>
<dbReference type="InterPro" id="IPR011051">
    <property type="entry name" value="RmlC_Cupin_sf"/>
</dbReference>
<dbReference type="GO" id="GO:0005829">
    <property type="term" value="C:cytosol"/>
    <property type="evidence" value="ECO:0007669"/>
    <property type="project" value="TreeGrafter"/>
</dbReference>
<dbReference type="EC" id="5.1.3.13" evidence="3"/>
<keyword evidence="5" id="KW-1185">Reference proteome</keyword>
<comment type="similarity">
    <text evidence="3">Belongs to the dTDP-4-dehydrorhamnose 3,5-epimerase family.</text>
</comment>
<dbReference type="PANTHER" id="PTHR21047">
    <property type="entry name" value="DTDP-6-DEOXY-D-GLUCOSE-3,5 EPIMERASE"/>
    <property type="match status" value="1"/>
</dbReference>
<feature type="active site" description="Proton donor" evidence="1">
    <location>
        <position position="132"/>
    </location>
</feature>
<gene>
    <name evidence="4" type="ORF">SAMN05216238_10367</name>
</gene>
<reference evidence="5" key="1">
    <citation type="submission" date="2016-10" db="EMBL/GenBank/DDBJ databases">
        <authorList>
            <person name="Varghese N."/>
            <person name="Submissions S."/>
        </authorList>
    </citation>
    <scope>NUCLEOTIDE SEQUENCE [LARGE SCALE GENOMIC DNA]</scope>
    <source>
        <strain evidence="5">DSM 22530</strain>
    </source>
</reference>
<dbReference type="PANTHER" id="PTHR21047:SF2">
    <property type="entry name" value="THYMIDINE DIPHOSPHO-4-KETO-RHAMNOSE 3,5-EPIMERASE"/>
    <property type="match status" value="1"/>
</dbReference>
<comment type="function">
    <text evidence="3">Catalyzes the epimerization of the C3' and C5'positions of dTDP-6-deoxy-D-xylo-4-hexulose, forming dTDP-6-deoxy-L-lyxo-4-hexulose.</text>
</comment>
<dbReference type="EMBL" id="FOMR01000003">
    <property type="protein sequence ID" value="SFD66779.1"/>
    <property type="molecule type" value="Genomic_DNA"/>
</dbReference>
<dbReference type="Proteomes" id="UP000199474">
    <property type="component" value="Unassembled WGS sequence"/>
</dbReference>
<dbReference type="GO" id="GO:0019305">
    <property type="term" value="P:dTDP-rhamnose biosynthetic process"/>
    <property type="evidence" value="ECO:0007669"/>
    <property type="project" value="UniProtKB-UniRule"/>
</dbReference>
<dbReference type="Pfam" id="PF00908">
    <property type="entry name" value="dTDP_sugar_isom"/>
    <property type="match status" value="1"/>
</dbReference>
<dbReference type="RefSeq" id="WP_090082282.1">
    <property type="nucleotide sequence ID" value="NZ_FOMR01000003.1"/>
</dbReference>
<dbReference type="UniPathway" id="UPA00124"/>
<evidence type="ECO:0000256" key="2">
    <source>
        <dbReference type="PIRSR" id="PIRSR600888-3"/>
    </source>
</evidence>
<dbReference type="Gene3D" id="2.60.120.10">
    <property type="entry name" value="Jelly Rolls"/>
    <property type="match status" value="1"/>
</dbReference>
<evidence type="ECO:0000256" key="3">
    <source>
        <dbReference type="RuleBase" id="RU364069"/>
    </source>
</evidence>
<sequence length="191" mass="21728">MKVKDTPLDGVKIITPRVFKDHRGFFMESYNYENMKAAGIDYQFVQDNHSLTVEKGTIRGLHYQLNPEAQTKLVRVITGAVYDVAVDIRKGSPTYGKWTGVMLSDENHRMLLIPKGFAHGFCTLTENTHIQYKVDVYYSKPHDSGVLWNDPELGIDWPATDPVLSEKDAGQPLMRDAEINFHQTVQRSVIT</sequence>
<comment type="catalytic activity">
    <reaction evidence="3">
        <text>dTDP-4-dehydro-6-deoxy-alpha-D-glucose = dTDP-4-dehydro-beta-L-rhamnose</text>
        <dbReference type="Rhea" id="RHEA:16969"/>
        <dbReference type="ChEBI" id="CHEBI:57649"/>
        <dbReference type="ChEBI" id="CHEBI:62830"/>
        <dbReference type="EC" id="5.1.3.13"/>
    </reaction>
</comment>
<evidence type="ECO:0000313" key="5">
    <source>
        <dbReference type="Proteomes" id="UP000199474"/>
    </source>
</evidence>
<feature type="active site" description="Proton acceptor" evidence="1">
    <location>
        <position position="62"/>
    </location>
</feature>
<dbReference type="CDD" id="cd00438">
    <property type="entry name" value="cupin_RmlC"/>
    <property type="match status" value="1"/>
</dbReference>
<dbReference type="NCBIfam" id="TIGR01221">
    <property type="entry name" value="rmlC"/>
    <property type="match status" value="1"/>
</dbReference>
<dbReference type="GO" id="GO:0000271">
    <property type="term" value="P:polysaccharide biosynthetic process"/>
    <property type="evidence" value="ECO:0007669"/>
    <property type="project" value="TreeGrafter"/>
</dbReference>
<evidence type="ECO:0000313" key="4">
    <source>
        <dbReference type="EMBL" id="SFD66779.1"/>
    </source>
</evidence>
<comment type="subunit">
    <text evidence="3">Homodimer.</text>
</comment>
<dbReference type="SUPFAM" id="SSF51182">
    <property type="entry name" value="RmlC-like cupins"/>
    <property type="match status" value="1"/>
</dbReference>
<evidence type="ECO:0000256" key="1">
    <source>
        <dbReference type="PIRSR" id="PIRSR600888-1"/>
    </source>
</evidence>
<dbReference type="GO" id="GO:0008830">
    <property type="term" value="F:dTDP-4-dehydrorhamnose 3,5-epimerase activity"/>
    <property type="evidence" value="ECO:0007669"/>
    <property type="project" value="UniProtKB-UniRule"/>
</dbReference>
<dbReference type="InterPro" id="IPR014710">
    <property type="entry name" value="RmlC-like_jellyroll"/>
</dbReference>
<protein>
    <recommendedName>
        <fullName evidence="3">dTDP-4-dehydrorhamnose 3,5-epimerase</fullName>
        <ecNumber evidence="3">5.1.3.13</ecNumber>
    </recommendedName>
    <alternativeName>
        <fullName evidence="3">Thymidine diphospho-4-keto-rhamnose 3,5-epimerase</fullName>
    </alternativeName>
</protein>
<dbReference type="OrthoDB" id="9800680at2"/>
<feature type="site" description="Participates in a stacking interaction with the thymidine ring of dTDP-4-oxo-6-deoxyglucose" evidence="2">
    <location>
        <position position="138"/>
    </location>
</feature>
<organism evidence="4 5">
    <name type="scientific">Lentibacillus persicus</name>
    <dbReference type="NCBI Taxonomy" id="640948"/>
    <lineage>
        <taxon>Bacteria</taxon>
        <taxon>Bacillati</taxon>
        <taxon>Bacillota</taxon>
        <taxon>Bacilli</taxon>
        <taxon>Bacillales</taxon>
        <taxon>Bacillaceae</taxon>
        <taxon>Lentibacillus</taxon>
    </lineage>
</organism>
<name>A0A1I1U7M9_9BACI</name>
<keyword evidence="3" id="KW-0413">Isomerase</keyword>